<dbReference type="HOGENOM" id="CLU_1180960_0_0_1"/>
<comment type="caution">
    <text evidence="1">The sequence shown here is derived from an EMBL/GenBank/DDBJ whole genome shotgun (WGS) entry which is preliminary data.</text>
</comment>
<gene>
    <name evidence="1" type="ORF">EV44_g3146</name>
</gene>
<organism evidence="1 2">
    <name type="scientific">Uncinula necator</name>
    <name type="common">Grape powdery mildew</name>
    <dbReference type="NCBI Taxonomy" id="52586"/>
    <lineage>
        <taxon>Eukaryota</taxon>
        <taxon>Fungi</taxon>
        <taxon>Dikarya</taxon>
        <taxon>Ascomycota</taxon>
        <taxon>Pezizomycotina</taxon>
        <taxon>Leotiomycetes</taxon>
        <taxon>Erysiphales</taxon>
        <taxon>Erysiphaceae</taxon>
        <taxon>Erysiphe</taxon>
    </lineage>
</organism>
<keyword evidence="2" id="KW-1185">Reference proteome</keyword>
<evidence type="ECO:0000313" key="2">
    <source>
        <dbReference type="Proteomes" id="UP000030854"/>
    </source>
</evidence>
<evidence type="ECO:0000313" key="1">
    <source>
        <dbReference type="EMBL" id="KHJ30331.1"/>
    </source>
</evidence>
<dbReference type="EMBL" id="JNVN01004465">
    <property type="protein sequence ID" value="KHJ30331.1"/>
    <property type="molecule type" value="Genomic_DNA"/>
</dbReference>
<reference evidence="1 2" key="1">
    <citation type="journal article" date="2014" name="BMC Genomics">
        <title>Adaptive genomic structural variation in the grape powdery mildew pathogen, Erysiphe necator.</title>
        <authorList>
            <person name="Jones L."/>
            <person name="Riaz S."/>
            <person name="Morales-Cruz A."/>
            <person name="Amrine K.C."/>
            <person name="McGuire B."/>
            <person name="Gubler W.D."/>
            <person name="Walker M.A."/>
            <person name="Cantu D."/>
        </authorList>
    </citation>
    <scope>NUCLEOTIDE SEQUENCE [LARGE SCALE GENOMIC DNA]</scope>
    <source>
        <strain evidence="2">c</strain>
    </source>
</reference>
<dbReference type="AlphaFoldDB" id="A0A0B1P0C8"/>
<sequence length="235" mass="26743">MTKILTKLMSTGQFTGSTDRRVFSDSQALVDEISTLRIDELEEDNVRELDRCVRNLNYIGSGYLTKNPQMVTEMITVLNSQSTIRLEEPTFIPSIRAPFSSDIFKLLSRFGPEAPSFWNDRGSEIVCKAGEKTVVTSGGKRKMGEADIYMNMPNKIMITPKPLLIDVRDLEKVIARGKVKMDVNERAGRYRHVSIEHDDTKRKLLYRLLIISIRMACQNEVSGLYKMQLVAVAFK</sequence>
<name>A0A0B1P0C8_UNCNE</name>
<proteinExistence type="predicted"/>
<protein>
    <submittedName>
        <fullName evidence="1">Uncharacterized protein</fullName>
    </submittedName>
</protein>
<accession>A0A0B1P0C8</accession>
<dbReference type="Proteomes" id="UP000030854">
    <property type="component" value="Unassembled WGS sequence"/>
</dbReference>